<keyword evidence="2" id="KW-1185">Reference proteome</keyword>
<organism evidence="1 2">
    <name type="scientific">Paenibacillus brevis</name>
    <dbReference type="NCBI Taxonomy" id="2841508"/>
    <lineage>
        <taxon>Bacteria</taxon>
        <taxon>Bacillati</taxon>
        <taxon>Bacillota</taxon>
        <taxon>Bacilli</taxon>
        <taxon>Bacillales</taxon>
        <taxon>Paenibacillaceae</taxon>
        <taxon>Paenibacillus</taxon>
    </lineage>
</organism>
<dbReference type="EMBL" id="JAHLQJ010000010">
    <property type="protein sequence ID" value="MBU5672643.1"/>
    <property type="molecule type" value="Genomic_DNA"/>
</dbReference>
<comment type="caution">
    <text evidence="1">The sequence shown here is derived from an EMBL/GenBank/DDBJ whole genome shotgun (WGS) entry which is preliminary data.</text>
</comment>
<gene>
    <name evidence="1" type="ORF">KQJ23_12475</name>
</gene>
<evidence type="ECO:0000313" key="1">
    <source>
        <dbReference type="EMBL" id="MBU5672643.1"/>
    </source>
</evidence>
<dbReference type="RefSeq" id="WP_216479229.1">
    <property type="nucleotide sequence ID" value="NZ_JAHLQJ010000010.1"/>
</dbReference>
<accession>A0ABS6FTB0</accession>
<name>A0ABS6FTB0_9BACL</name>
<protein>
    <submittedName>
        <fullName evidence="1">Uncharacterized protein</fullName>
    </submittedName>
</protein>
<dbReference type="Proteomes" id="UP000743001">
    <property type="component" value="Unassembled WGS sequence"/>
</dbReference>
<proteinExistence type="predicted"/>
<evidence type="ECO:0000313" key="2">
    <source>
        <dbReference type="Proteomes" id="UP000743001"/>
    </source>
</evidence>
<reference evidence="1 2" key="1">
    <citation type="submission" date="2021-06" db="EMBL/GenBank/DDBJ databases">
        <authorList>
            <person name="Sun Q."/>
            <person name="Li D."/>
        </authorList>
    </citation>
    <scope>NUCLEOTIDE SEQUENCE [LARGE SCALE GENOMIC DNA]</scope>
    <source>
        <strain evidence="1 2">MSJ-6</strain>
    </source>
</reference>
<sequence length="121" mass="13181">MAGNKNRSEKEELLQDGPQERVAIAKEVTPLVAIETNEVAEAKDPPEQLIYIGPPIGKNGIALRTHQTFIGGHPAYYESLYTAYPLIKKLFVPVTELREAQKQIATAGTALNIAVQSLKGV</sequence>